<dbReference type="RefSeq" id="WP_010309099.1">
    <property type="nucleotide sequence ID" value="NZ_CP061007.1"/>
</dbReference>
<proteinExistence type="inferred from homology"/>
<keyword evidence="2" id="KW-0805">Transcription regulation</keyword>
<dbReference type="SUPFAM" id="SSF46785">
    <property type="entry name" value="Winged helix' DNA-binding domain"/>
    <property type="match status" value="1"/>
</dbReference>
<sequence>MELRDLDVFLDCARTEHFGRAADARHMSQSAISKAIGRVEDELKVPLFDRQGRVVRLNRYGHLFRTHVEDALRSLQAGYAAVADATDPDQGEVALAFVPSLGPTLIPRLVQKFRTTYPKVRFLLSQGGAENVVTMLESGQVDLCLTSPDPERPGVEWTPLWTERLVLVTPPGETRTDWKGPTHLHDVGDRPFVALKAGYGLRKITDALCAEAKIRPRIVFEGADVPTVRGIVGAGLGIAVLPPAAGPERRWSPPETDLADAGAERTIGIAHVRGRYLPVAARRLHALLIEQHAHLLKARFENSTDAEAGGTIDQLTGDWFDGAERQG</sequence>
<dbReference type="OrthoDB" id="3181812at2"/>
<reference evidence="6" key="1">
    <citation type="submission" date="2017-12" db="EMBL/GenBank/DDBJ databases">
        <title>Sequencing the genomes of 1000 Actinobacteria strains.</title>
        <authorList>
            <person name="Klenk H.-P."/>
        </authorList>
    </citation>
    <scope>NUCLEOTIDE SEQUENCE [LARGE SCALE GENOMIC DNA]</scope>
    <source>
        <strain evidence="6">DSM 44228</strain>
    </source>
</reference>
<evidence type="ECO:0000256" key="1">
    <source>
        <dbReference type="ARBA" id="ARBA00009437"/>
    </source>
</evidence>
<dbReference type="PANTHER" id="PTHR30346:SF28">
    <property type="entry name" value="HTH-TYPE TRANSCRIPTIONAL REGULATOR CYNR"/>
    <property type="match status" value="1"/>
</dbReference>
<evidence type="ECO:0000313" key="6">
    <source>
        <dbReference type="EMBL" id="PKW16669.1"/>
    </source>
</evidence>
<dbReference type="GO" id="GO:0032993">
    <property type="term" value="C:protein-DNA complex"/>
    <property type="evidence" value="ECO:0007669"/>
    <property type="project" value="TreeGrafter"/>
</dbReference>
<gene>
    <name evidence="6" type="ORF">A8926_4526</name>
</gene>
<dbReference type="Gene3D" id="1.10.10.10">
    <property type="entry name" value="Winged helix-like DNA-binding domain superfamily/Winged helix DNA-binding domain"/>
    <property type="match status" value="1"/>
</dbReference>
<dbReference type="AlphaFoldDB" id="A0A2N3Y180"/>
<dbReference type="Proteomes" id="UP000233786">
    <property type="component" value="Unassembled WGS sequence"/>
</dbReference>
<dbReference type="InterPro" id="IPR036388">
    <property type="entry name" value="WH-like_DNA-bd_sf"/>
</dbReference>
<dbReference type="EMBL" id="PJNB01000001">
    <property type="protein sequence ID" value="PKW16669.1"/>
    <property type="molecule type" value="Genomic_DNA"/>
</dbReference>
<accession>A0A2N3Y180</accession>
<dbReference type="InterPro" id="IPR000847">
    <property type="entry name" value="LysR_HTH_N"/>
</dbReference>
<dbReference type="Pfam" id="PF03466">
    <property type="entry name" value="LysR_substrate"/>
    <property type="match status" value="1"/>
</dbReference>
<protein>
    <submittedName>
        <fullName evidence="6">DNA-binding transcriptional LysR family regulator</fullName>
    </submittedName>
</protein>
<dbReference type="Gene3D" id="3.40.190.290">
    <property type="match status" value="1"/>
</dbReference>
<dbReference type="Pfam" id="PF00126">
    <property type="entry name" value="HTH_1"/>
    <property type="match status" value="1"/>
</dbReference>
<organism evidence="6 7">
    <name type="scientific">Saccharopolyspora spinosa</name>
    <dbReference type="NCBI Taxonomy" id="60894"/>
    <lineage>
        <taxon>Bacteria</taxon>
        <taxon>Bacillati</taxon>
        <taxon>Actinomycetota</taxon>
        <taxon>Actinomycetes</taxon>
        <taxon>Pseudonocardiales</taxon>
        <taxon>Pseudonocardiaceae</taxon>
        <taxon>Saccharopolyspora</taxon>
    </lineage>
</organism>
<dbReference type="GO" id="GO:0003677">
    <property type="term" value="F:DNA binding"/>
    <property type="evidence" value="ECO:0007669"/>
    <property type="project" value="UniProtKB-KW"/>
</dbReference>
<evidence type="ECO:0000259" key="5">
    <source>
        <dbReference type="PROSITE" id="PS50931"/>
    </source>
</evidence>
<keyword evidence="7" id="KW-1185">Reference proteome</keyword>
<dbReference type="PRINTS" id="PR00039">
    <property type="entry name" value="HTHLYSR"/>
</dbReference>
<name>A0A2N3Y180_SACSN</name>
<evidence type="ECO:0000256" key="2">
    <source>
        <dbReference type="ARBA" id="ARBA00023015"/>
    </source>
</evidence>
<comment type="caution">
    <text evidence="6">The sequence shown here is derived from an EMBL/GenBank/DDBJ whole genome shotgun (WGS) entry which is preliminary data.</text>
</comment>
<dbReference type="STRING" id="994479.GCA_000194155_04438"/>
<keyword evidence="4" id="KW-0804">Transcription</keyword>
<evidence type="ECO:0000256" key="3">
    <source>
        <dbReference type="ARBA" id="ARBA00023125"/>
    </source>
</evidence>
<dbReference type="InterPro" id="IPR036390">
    <property type="entry name" value="WH_DNA-bd_sf"/>
</dbReference>
<dbReference type="PROSITE" id="PS50931">
    <property type="entry name" value="HTH_LYSR"/>
    <property type="match status" value="1"/>
</dbReference>
<dbReference type="PANTHER" id="PTHR30346">
    <property type="entry name" value="TRANSCRIPTIONAL DUAL REGULATOR HCAR-RELATED"/>
    <property type="match status" value="1"/>
</dbReference>
<evidence type="ECO:0000313" key="7">
    <source>
        <dbReference type="Proteomes" id="UP000233786"/>
    </source>
</evidence>
<evidence type="ECO:0000256" key="4">
    <source>
        <dbReference type="ARBA" id="ARBA00023163"/>
    </source>
</evidence>
<dbReference type="InterPro" id="IPR005119">
    <property type="entry name" value="LysR_subst-bd"/>
</dbReference>
<comment type="similarity">
    <text evidence="1">Belongs to the LysR transcriptional regulatory family.</text>
</comment>
<dbReference type="SUPFAM" id="SSF53850">
    <property type="entry name" value="Periplasmic binding protein-like II"/>
    <property type="match status" value="1"/>
</dbReference>
<dbReference type="GO" id="GO:0003700">
    <property type="term" value="F:DNA-binding transcription factor activity"/>
    <property type="evidence" value="ECO:0007669"/>
    <property type="project" value="InterPro"/>
</dbReference>
<keyword evidence="3 6" id="KW-0238">DNA-binding</keyword>
<feature type="domain" description="HTH lysR-type" evidence="5">
    <location>
        <begin position="1"/>
        <end position="58"/>
    </location>
</feature>
<dbReference type="FunFam" id="1.10.10.10:FF:000001">
    <property type="entry name" value="LysR family transcriptional regulator"/>
    <property type="match status" value="1"/>
</dbReference>